<organism evidence="3 4">
    <name type="scientific">Batrachochytrium salamandrivorans</name>
    <dbReference type="NCBI Taxonomy" id="1357716"/>
    <lineage>
        <taxon>Eukaryota</taxon>
        <taxon>Fungi</taxon>
        <taxon>Fungi incertae sedis</taxon>
        <taxon>Chytridiomycota</taxon>
        <taxon>Chytridiomycota incertae sedis</taxon>
        <taxon>Chytridiomycetes</taxon>
        <taxon>Rhizophydiales</taxon>
        <taxon>Rhizophydiales incertae sedis</taxon>
        <taxon>Batrachochytrium</taxon>
    </lineage>
</organism>
<dbReference type="EMBL" id="JAFCIX010000114">
    <property type="protein sequence ID" value="KAH6598302.1"/>
    <property type="molecule type" value="Genomic_DNA"/>
</dbReference>
<evidence type="ECO:0000256" key="2">
    <source>
        <dbReference type="SAM" id="Phobius"/>
    </source>
</evidence>
<dbReference type="InterPro" id="IPR038770">
    <property type="entry name" value="Na+/solute_symporter_sf"/>
</dbReference>
<evidence type="ECO:0000313" key="4">
    <source>
        <dbReference type="Proteomes" id="UP001648503"/>
    </source>
</evidence>
<feature type="transmembrane region" description="Helical" evidence="2">
    <location>
        <begin position="289"/>
        <end position="310"/>
    </location>
</feature>
<dbReference type="InterPro" id="IPR016833">
    <property type="entry name" value="Put_Na-Bile_cotransptr"/>
</dbReference>
<dbReference type="Pfam" id="PF13593">
    <property type="entry name" value="SBF_like"/>
    <property type="match status" value="1"/>
</dbReference>
<feature type="transmembrane region" description="Helical" evidence="2">
    <location>
        <begin position="116"/>
        <end position="138"/>
    </location>
</feature>
<protein>
    <submittedName>
        <fullName evidence="3">Uncharacterized protein</fullName>
    </submittedName>
</protein>
<name>A0ABQ8FHC9_9FUNG</name>
<comment type="caution">
    <text evidence="3">The sequence shown here is derived from an EMBL/GenBank/DDBJ whole genome shotgun (WGS) entry which is preliminary data.</text>
</comment>
<feature type="transmembrane region" description="Helical" evidence="2">
    <location>
        <begin position="337"/>
        <end position="358"/>
    </location>
</feature>
<feature type="region of interest" description="Disordered" evidence="1">
    <location>
        <begin position="1"/>
        <end position="29"/>
    </location>
</feature>
<sequence>MPSQTRKRNARTGSRSKKDAALASASQPNPDADTLKRVLPARSGHYHALWTYWCNHWFIICMVAVIFLSGMAPAFGRTGGPLKPELYAKKIGTLIIFWSSGLNIKPMQLIHAARNVRVHLLVAAVSLGVVPFTVHYVVSPMFVQILHMLGLTLEIDGPHVDPHSPAVGVHPDWISALCNGLLVLSCLPSPVGTSVILTKACDGNEATSIFNSTLGSIFGIVLTPMLVHFYLSLGDGASSAASSLASSESVSMLETLISLGSKVILPLLAGLISRVIFERTIPGILKWPFSKLSSMVLLFIIHSTFCDAFYSPQVNPTNMDDATGASHTADMPPSVPFLGVVVLVAVLVALHMSCLFGVRELGDRLLHLPRRDTIAAMFSAGQKSLTLGIPMMNVLFPGRSDLSVMLMPLLIYHPTQILVGSVCVGSLRDWIANEQSSTLGIDQATHSQKAKQKMKKI</sequence>
<evidence type="ECO:0000313" key="3">
    <source>
        <dbReference type="EMBL" id="KAH6598302.1"/>
    </source>
</evidence>
<dbReference type="Gene3D" id="1.20.1530.20">
    <property type="match status" value="1"/>
</dbReference>
<accession>A0ABQ8FHC9</accession>
<dbReference type="PANTHER" id="PTHR18640">
    <property type="entry name" value="SOLUTE CARRIER FAMILY 10 MEMBER 7"/>
    <property type="match status" value="1"/>
</dbReference>
<feature type="transmembrane region" description="Helical" evidence="2">
    <location>
        <begin position="173"/>
        <end position="197"/>
    </location>
</feature>
<keyword evidence="2" id="KW-0812">Transmembrane</keyword>
<reference evidence="3 4" key="1">
    <citation type="submission" date="2021-02" db="EMBL/GenBank/DDBJ databases">
        <title>Variation within the Batrachochytrium salamandrivorans European outbreak.</title>
        <authorList>
            <person name="Kelly M."/>
            <person name="Pasmans F."/>
            <person name="Shea T.P."/>
            <person name="Munoz J.F."/>
            <person name="Carranza S."/>
            <person name="Cuomo C.A."/>
            <person name="Martel A."/>
        </authorList>
    </citation>
    <scope>NUCLEOTIDE SEQUENCE [LARGE SCALE GENOMIC DNA]</scope>
    <source>
        <strain evidence="3 4">AMFP18/2</strain>
    </source>
</reference>
<feature type="transmembrane region" description="Helical" evidence="2">
    <location>
        <begin position="209"/>
        <end position="231"/>
    </location>
</feature>
<feature type="transmembrane region" description="Helical" evidence="2">
    <location>
        <begin position="251"/>
        <end position="277"/>
    </location>
</feature>
<keyword evidence="2" id="KW-0472">Membrane</keyword>
<feature type="compositionally biased region" description="Basic residues" evidence="1">
    <location>
        <begin position="1"/>
        <end position="10"/>
    </location>
</feature>
<feature type="transmembrane region" description="Helical" evidence="2">
    <location>
        <begin position="87"/>
        <end position="104"/>
    </location>
</feature>
<gene>
    <name evidence="3" type="ORF">BASA50_003916</name>
</gene>
<proteinExistence type="predicted"/>
<feature type="transmembrane region" description="Helical" evidence="2">
    <location>
        <begin position="52"/>
        <end position="75"/>
    </location>
</feature>
<keyword evidence="2" id="KW-1133">Transmembrane helix</keyword>
<dbReference type="Proteomes" id="UP001648503">
    <property type="component" value="Unassembled WGS sequence"/>
</dbReference>
<evidence type="ECO:0000256" key="1">
    <source>
        <dbReference type="SAM" id="MobiDB-lite"/>
    </source>
</evidence>
<keyword evidence="4" id="KW-1185">Reference proteome</keyword>
<dbReference type="PANTHER" id="PTHR18640:SF5">
    <property type="entry name" value="SODIUM_BILE ACID COTRANSPORTER 7"/>
    <property type="match status" value="1"/>
</dbReference>